<evidence type="ECO:0000313" key="4">
    <source>
        <dbReference type="Proteomes" id="UP000290261"/>
    </source>
</evidence>
<dbReference type="PANTHER" id="PTHR14969">
    <property type="entry name" value="SPHINGOSINE-1-PHOSPHATE PHOSPHOHYDROLASE"/>
    <property type="match status" value="1"/>
</dbReference>
<sequence length="189" mass="21361">MLDQLLQYDKDLFLFLNGLGTPTWDGFWMFMTKTRNSSPLYVLLLYLSYKNFGWKKTGIILVSVALLITCTDQLSNFFKYGVGRLRPCHDPEISGIMRLVKSYCGGQFGYFSAHAANSFGPATFFAVLFCGKVRYMGFILMIWACLVAYSRIYIGVHFPLDVLTGALVGLLFGWLFAKLAIFAFQKIGT</sequence>
<dbReference type="RefSeq" id="WP_129652941.1">
    <property type="nucleotide sequence ID" value="NZ_ML142907.1"/>
</dbReference>
<dbReference type="InterPro" id="IPR036938">
    <property type="entry name" value="PAP2/HPO_sf"/>
</dbReference>
<name>A0A444VRJ5_9FLAO</name>
<feature type="transmembrane region" description="Helical" evidence="1">
    <location>
        <begin position="162"/>
        <end position="184"/>
    </location>
</feature>
<keyword evidence="1" id="KW-0812">Transmembrane</keyword>
<dbReference type="AlphaFoldDB" id="A0A444VRJ5"/>
<evidence type="ECO:0000259" key="2">
    <source>
        <dbReference type="SMART" id="SM00014"/>
    </source>
</evidence>
<organism evidence="3 4">
    <name type="scientific">Flagellimonas olearia</name>
    <dbReference type="NCBI Taxonomy" id="552546"/>
    <lineage>
        <taxon>Bacteria</taxon>
        <taxon>Pseudomonadati</taxon>
        <taxon>Bacteroidota</taxon>
        <taxon>Flavobacteriia</taxon>
        <taxon>Flavobacteriales</taxon>
        <taxon>Flavobacteriaceae</taxon>
        <taxon>Flagellimonas</taxon>
    </lineage>
</organism>
<keyword evidence="4" id="KW-1185">Reference proteome</keyword>
<gene>
    <name evidence="3" type="ORF">DN53_03250</name>
</gene>
<dbReference type="InterPro" id="IPR000326">
    <property type="entry name" value="PAP2/HPO"/>
</dbReference>
<dbReference type="SUPFAM" id="SSF48317">
    <property type="entry name" value="Acid phosphatase/Vanadium-dependent haloperoxidase"/>
    <property type="match status" value="1"/>
</dbReference>
<keyword evidence="1" id="KW-0472">Membrane</keyword>
<evidence type="ECO:0000256" key="1">
    <source>
        <dbReference type="SAM" id="Phobius"/>
    </source>
</evidence>
<protein>
    <submittedName>
        <fullName evidence="3">Phosphoesterase</fullName>
    </submittedName>
</protein>
<dbReference type="PANTHER" id="PTHR14969:SF13">
    <property type="entry name" value="AT30094P"/>
    <property type="match status" value="1"/>
</dbReference>
<dbReference type="Pfam" id="PF01569">
    <property type="entry name" value="PAP2"/>
    <property type="match status" value="1"/>
</dbReference>
<accession>A0A444VRJ5</accession>
<dbReference type="EMBL" id="JJMP01000001">
    <property type="protein sequence ID" value="RYC53250.1"/>
    <property type="molecule type" value="Genomic_DNA"/>
</dbReference>
<proteinExistence type="predicted"/>
<feature type="domain" description="Phosphatidic acid phosphatase type 2/haloperoxidase" evidence="2">
    <location>
        <begin position="60"/>
        <end position="177"/>
    </location>
</feature>
<evidence type="ECO:0000313" key="3">
    <source>
        <dbReference type="EMBL" id="RYC53250.1"/>
    </source>
</evidence>
<feature type="transmembrane region" description="Helical" evidence="1">
    <location>
        <begin position="135"/>
        <end position="156"/>
    </location>
</feature>
<reference evidence="3 4" key="1">
    <citation type="submission" date="2014-04" db="EMBL/GenBank/DDBJ databases">
        <title>Whole genome of Muricauda olearia.</title>
        <authorList>
            <person name="Zhang X.-H."/>
            <person name="Tang K."/>
        </authorList>
    </citation>
    <scope>NUCLEOTIDE SEQUENCE [LARGE SCALE GENOMIC DNA]</scope>
    <source>
        <strain evidence="3 4">Th120</strain>
    </source>
</reference>
<dbReference type="SMART" id="SM00014">
    <property type="entry name" value="acidPPc"/>
    <property type="match status" value="1"/>
</dbReference>
<comment type="caution">
    <text evidence="3">The sequence shown here is derived from an EMBL/GenBank/DDBJ whole genome shotgun (WGS) entry which is preliminary data.</text>
</comment>
<keyword evidence="1" id="KW-1133">Transmembrane helix</keyword>
<dbReference type="Gene3D" id="1.20.144.10">
    <property type="entry name" value="Phosphatidic acid phosphatase type 2/haloperoxidase"/>
    <property type="match status" value="1"/>
</dbReference>
<dbReference type="Proteomes" id="UP000290261">
    <property type="component" value="Unassembled WGS sequence"/>
</dbReference>
<feature type="transmembrane region" description="Helical" evidence="1">
    <location>
        <begin position="12"/>
        <end position="32"/>
    </location>
</feature>